<gene>
    <name evidence="3" type="ORF">KSB_76650</name>
</gene>
<feature type="transmembrane region" description="Helical" evidence="2">
    <location>
        <begin position="55"/>
        <end position="75"/>
    </location>
</feature>
<comment type="caution">
    <text evidence="3">The sequence shown here is derived from an EMBL/GenBank/DDBJ whole genome shotgun (WGS) entry which is preliminary data.</text>
</comment>
<evidence type="ECO:0000313" key="3">
    <source>
        <dbReference type="EMBL" id="GHO59190.1"/>
    </source>
</evidence>
<dbReference type="Proteomes" id="UP000654345">
    <property type="component" value="Unassembled WGS sequence"/>
</dbReference>
<feature type="compositionally biased region" description="Polar residues" evidence="1">
    <location>
        <begin position="147"/>
        <end position="156"/>
    </location>
</feature>
<keyword evidence="4" id="KW-1185">Reference proteome</keyword>
<name>A0ABQ3V2S0_9CHLR</name>
<feature type="compositionally biased region" description="Polar residues" evidence="1">
    <location>
        <begin position="166"/>
        <end position="178"/>
    </location>
</feature>
<accession>A0ABQ3V2S0</accession>
<proteinExistence type="predicted"/>
<evidence type="ECO:0000256" key="2">
    <source>
        <dbReference type="SAM" id="Phobius"/>
    </source>
</evidence>
<keyword evidence="2" id="KW-0472">Membrane</keyword>
<keyword evidence="2" id="KW-1133">Transmembrane helix</keyword>
<reference evidence="3 4" key="1">
    <citation type="journal article" date="2021" name="Int. J. Syst. Evol. Microbiol.">
        <title>Reticulibacter mediterranei gen. nov., sp. nov., within the new family Reticulibacteraceae fam. nov., and Ktedonospora formicarum gen. nov., sp. nov., Ktedonobacter robiniae sp. nov., Dictyobacter formicarum sp. nov. and Dictyobacter arantiisoli sp. nov., belonging to the class Ktedonobacteria.</title>
        <authorList>
            <person name="Yabe S."/>
            <person name="Zheng Y."/>
            <person name="Wang C.M."/>
            <person name="Sakai Y."/>
            <person name="Abe K."/>
            <person name="Yokota A."/>
            <person name="Donadio S."/>
            <person name="Cavaletti L."/>
            <person name="Monciardini P."/>
        </authorList>
    </citation>
    <scope>NUCLEOTIDE SEQUENCE [LARGE SCALE GENOMIC DNA]</scope>
    <source>
        <strain evidence="3 4">SOSP1-30</strain>
    </source>
</reference>
<sequence>MSSHETQMSSLVETTTLPKITIKAQGGDTQVDAYVNAYIVGPRKEFMNGQQATPLYYLSLIAPYGYGTVLQAIFARLVSSTSKGRGVELEGVGEVMLAHQQVRLNECGYTLHWNYEQAEVQPHRDLHAVIESNMLTVCDPVRGATIRQRTSRSAGRTSKKRRKDQTSLTTAKKSSAAQSIAEMRARERFPLFLLMVPGWAKRDAQWTQQLHFSFLDPRLPWPLDPSWAEFLWERAEMRREIEPLTTWCYTPTQETTPFLAEAYFCRPNPARLQEDISEALRTGRLASRLHTHLLALPPVQQHAETEQEILVVNR</sequence>
<feature type="region of interest" description="Disordered" evidence="1">
    <location>
        <begin position="146"/>
        <end position="179"/>
    </location>
</feature>
<dbReference type="RefSeq" id="WP_201375398.1">
    <property type="nucleotide sequence ID" value="NZ_BNJG01000003.1"/>
</dbReference>
<keyword evidence="2" id="KW-0812">Transmembrane</keyword>
<evidence type="ECO:0000313" key="4">
    <source>
        <dbReference type="Proteomes" id="UP000654345"/>
    </source>
</evidence>
<dbReference type="EMBL" id="BNJG01000003">
    <property type="protein sequence ID" value="GHO59190.1"/>
    <property type="molecule type" value="Genomic_DNA"/>
</dbReference>
<organism evidence="3 4">
    <name type="scientific">Ktedonobacter robiniae</name>
    <dbReference type="NCBI Taxonomy" id="2778365"/>
    <lineage>
        <taxon>Bacteria</taxon>
        <taxon>Bacillati</taxon>
        <taxon>Chloroflexota</taxon>
        <taxon>Ktedonobacteria</taxon>
        <taxon>Ktedonobacterales</taxon>
        <taxon>Ktedonobacteraceae</taxon>
        <taxon>Ktedonobacter</taxon>
    </lineage>
</organism>
<protein>
    <submittedName>
        <fullName evidence="3">Uncharacterized protein</fullName>
    </submittedName>
</protein>
<evidence type="ECO:0000256" key="1">
    <source>
        <dbReference type="SAM" id="MobiDB-lite"/>
    </source>
</evidence>